<feature type="domain" description="Aldehyde dehydrogenase" evidence="1">
    <location>
        <begin position="5"/>
        <end position="74"/>
    </location>
</feature>
<dbReference type="Pfam" id="PF00171">
    <property type="entry name" value="Aldedh"/>
    <property type="match status" value="1"/>
</dbReference>
<dbReference type="InterPro" id="IPR015590">
    <property type="entry name" value="Aldehyde_DH_dom"/>
</dbReference>
<proteinExistence type="predicted"/>
<dbReference type="InterPro" id="IPR016161">
    <property type="entry name" value="Ald_DH/histidinol_DH"/>
</dbReference>
<protein>
    <submittedName>
        <fullName evidence="2">Aldehyde dehydrogenase</fullName>
    </submittedName>
</protein>
<evidence type="ECO:0000313" key="3">
    <source>
        <dbReference type="Proteomes" id="UP000281350"/>
    </source>
</evidence>
<evidence type="ECO:0000313" key="2">
    <source>
        <dbReference type="EMBL" id="RMO67378.1"/>
    </source>
</evidence>
<gene>
    <name evidence="2" type="ORF">ALQ36_00750</name>
</gene>
<dbReference type="Gene3D" id="3.40.309.10">
    <property type="entry name" value="Aldehyde Dehydrogenase, Chain A, domain 2"/>
    <property type="match status" value="1"/>
</dbReference>
<dbReference type="InterPro" id="IPR016163">
    <property type="entry name" value="Ald_DH_C"/>
</dbReference>
<name>A0A3M3XB90_9PSED</name>
<comment type="caution">
    <text evidence="2">The sequence shown here is derived from an EMBL/GenBank/DDBJ whole genome shotgun (WGS) entry which is preliminary data.</text>
</comment>
<dbReference type="GO" id="GO:0016620">
    <property type="term" value="F:oxidoreductase activity, acting on the aldehyde or oxo group of donors, NAD or NADP as acceptor"/>
    <property type="evidence" value="ECO:0007669"/>
    <property type="project" value="InterPro"/>
</dbReference>
<dbReference type="PANTHER" id="PTHR11699">
    <property type="entry name" value="ALDEHYDE DEHYDROGENASE-RELATED"/>
    <property type="match status" value="1"/>
</dbReference>
<dbReference type="SUPFAM" id="SSF53720">
    <property type="entry name" value="ALDH-like"/>
    <property type="match status" value="1"/>
</dbReference>
<reference evidence="2 3" key="1">
    <citation type="submission" date="2018-08" db="EMBL/GenBank/DDBJ databases">
        <title>Recombination of ecologically and evolutionarily significant loci maintains genetic cohesion in the Pseudomonas syringae species complex.</title>
        <authorList>
            <person name="Dillon M."/>
            <person name="Thakur S."/>
            <person name="Almeida R.N.D."/>
            <person name="Weir B.S."/>
            <person name="Guttman D.S."/>
        </authorList>
    </citation>
    <scope>NUCLEOTIDE SEQUENCE [LARGE SCALE GENOMIC DNA]</scope>
    <source>
        <strain evidence="2 3">ICMP 2732</strain>
    </source>
</reference>
<dbReference type="AlphaFoldDB" id="A0A3M3XB90"/>
<dbReference type="Proteomes" id="UP000281350">
    <property type="component" value="Unassembled WGS sequence"/>
</dbReference>
<organism evidence="2 3">
    <name type="scientific">Pseudomonas syringae pv. primulae</name>
    <dbReference type="NCBI Taxonomy" id="251707"/>
    <lineage>
        <taxon>Bacteria</taxon>
        <taxon>Pseudomonadati</taxon>
        <taxon>Pseudomonadota</taxon>
        <taxon>Gammaproteobacteria</taxon>
        <taxon>Pseudomonadales</taxon>
        <taxon>Pseudomonadaceae</taxon>
        <taxon>Pseudomonas</taxon>
    </lineage>
</organism>
<sequence>MPVDSCAYGLASGIYTSNLANAMKTADLLEAGNVWINQYFNLNRGAPFGGVKESGIGREYCHDTLNHYSHVKSITVQTQVN</sequence>
<accession>A0A3M3XB90</accession>
<evidence type="ECO:0000259" key="1">
    <source>
        <dbReference type="Pfam" id="PF00171"/>
    </source>
</evidence>
<dbReference type="EMBL" id="RBPY01000204">
    <property type="protein sequence ID" value="RMO67378.1"/>
    <property type="molecule type" value="Genomic_DNA"/>
</dbReference>